<comment type="similarity">
    <text evidence="1">Belongs to the lipoxygenase family.</text>
</comment>
<keyword evidence="9" id="KW-0275">Fatty acid biosynthesis</keyword>
<dbReference type="InterPro" id="IPR027433">
    <property type="entry name" value="Lipoxygenase_dom_3"/>
</dbReference>
<comment type="caution">
    <text evidence="15">The sequence shown here is derived from an EMBL/GenBank/DDBJ whole genome shotgun (WGS) entry which is preliminary data.</text>
</comment>
<dbReference type="GO" id="GO:0006633">
    <property type="term" value="P:fatty acid biosynthetic process"/>
    <property type="evidence" value="ECO:0007669"/>
    <property type="project" value="UniProtKB-KW"/>
</dbReference>
<feature type="coiled-coil region" evidence="11">
    <location>
        <begin position="733"/>
        <end position="760"/>
    </location>
</feature>
<reference evidence="15" key="1">
    <citation type="submission" date="2022-02" db="EMBL/GenBank/DDBJ databases">
        <authorList>
            <person name="Henning P.M."/>
            <person name="McCubbin A.G."/>
            <person name="Shore J.S."/>
        </authorList>
    </citation>
    <scope>NUCLEOTIDE SEQUENCE</scope>
    <source>
        <strain evidence="15">F60SS</strain>
        <tissue evidence="15">Leaves</tissue>
    </source>
</reference>
<dbReference type="PANTHER" id="PTHR11771">
    <property type="entry name" value="LIPOXYGENASE"/>
    <property type="match status" value="1"/>
</dbReference>
<sequence>TGKGTLSQEAYLKHGKSEKKDGRKTITYKIKLRVEPQFGVPGAVLVINQHRNKFFLESVNLATQDNHIIHFDCRSWIYPIKYTASGRLFFSNTSYLPNQTPSALLVLRKSELRSLRGDGTGERKEWDRIYDYDCYNDLGDPDRGREYIRPVLGGSALHPYPRRIRTGRPRSNTDPSRESRPQMINLDAFVPPDERCSPKRLSEIIANSIQASVHFLIPEARSLLKPDSSGFESFNEMRGMFSGKRSQMVGGKVKEELKKVVPDELFKQITQASKEDCFKFPLPQIINGAAPCFLLLRSIGPRVWNSMYLSNSFCIALSFFHAEDELAWRSDEEFGRQMLAGINPARIKCLQRFPPEGKYGVSSMRIYHIEHNLDGLTLVQAMNEWRIFILDHHDYIMPFLSRINTSGVCAYASRTLLFLKADATLKPVAIELSLPGSPTHQEMSRVFLPASQGTEAAVWQLAKAHVAANDSAYHHLLSVMHPIHRLLHPHFKDTMHINALSRSILINSGGILEKTLFSGKLSMELSSELYKEWRFDEQALPTDLLKRRLALEDPDNPTGVQLLFEDYPYGADGLDVWQAIKTWVTDFCSHFYNDDESVRSDREIQAWWSEIRNVGHGDKRNATWWYKMTSLSDLIQTLTILIWTTSALHASVNFGQYAYAGFPPNRPTLCRKFIPKEGTKQFAEFLSDTDKYYLNMLPGRFEMTLGIALIEVLSRHTSDEVYLGQGPLEWTDNEEVQQRFKKFRNELEEIERKIEERNKCPRFKNRRGPAKIPYKLLYPDTSNVGSQEGITGKGIPSSISI</sequence>
<dbReference type="SUPFAM" id="SSF48484">
    <property type="entry name" value="Lipoxigenase"/>
    <property type="match status" value="1"/>
</dbReference>
<dbReference type="Gene3D" id="4.10.372.10">
    <property type="entry name" value="Lipoxygenase-1, Domain 3"/>
    <property type="match status" value="1"/>
</dbReference>
<proteinExistence type="inferred from homology"/>
<feature type="region of interest" description="Disordered" evidence="12">
    <location>
        <begin position="159"/>
        <end position="180"/>
    </location>
</feature>
<evidence type="ECO:0000259" key="14">
    <source>
        <dbReference type="PROSITE" id="PS51393"/>
    </source>
</evidence>
<dbReference type="InterPro" id="IPR036226">
    <property type="entry name" value="LipOase_C_sf"/>
</dbReference>
<feature type="domain" description="PLAT" evidence="13">
    <location>
        <begin position="1"/>
        <end position="91"/>
    </location>
</feature>
<dbReference type="InterPro" id="IPR001246">
    <property type="entry name" value="LipOase_plant"/>
</dbReference>
<dbReference type="EMBL" id="JAKUCV010005636">
    <property type="protein sequence ID" value="KAJ4830453.1"/>
    <property type="molecule type" value="Genomic_DNA"/>
</dbReference>
<dbReference type="GO" id="GO:0034440">
    <property type="term" value="P:lipid oxidation"/>
    <property type="evidence" value="ECO:0007669"/>
    <property type="project" value="InterPro"/>
</dbReference>
<dbReference type="Pfam" id="PF01477">
    <property type="entry name" value="PLAT"/>
    <property type="match status" value="1"/>
</dbReference>
<keyword evidence="4" id="KW-0925">Oxylipin biosynthesis</keyword>
<evidence type="ECO:0000256" key="1">
    <source>
        <dbReference type="ARBA" id="ARBA00009419"/>
    </source>
</evidence>
<dbReference type="Gene3D" id="4.10.375.10">
    <property type="entry name" value="Lipoxygenase-1, Domain 2"/>
    <property type="match status" value="1"/>
</dbReference>
<dbReference type="PRINTS" id="PR00468">
    <property type="entry name" value="PLTLPOXGNASE"/>
</dbReference>
<evidence type="ECO:0000256" key="7">
    <source>
        <dbReference type="ARBA" id="ARBA00023002"/>
    </source>
</evidence>
<organism evidence="15 16">
    <name type="scientific">Turnera subulata</name>
    <dbReference type="NCBI Taxonomy" id="218843"/>
    <lineage>
        <taxon>Eukaryota</taxon>
        <taxon>Viridiplantae</taxon>
        <taxon>Streptophyta</taxon>
        <taxon>Embryophyta</taxon>
        <taxon>Tracheophyta</taxon>
        <taxon>Spermatophyta</taxon>
        <taxon>Magnoliopsida</taxon>
        <taxon>eudicotyledons</taxon>
        <taxon>Gunneridae</taxon>
        <taxon>Pentapetalae</taxon>
        <taxon>rosids</taxon>
        <taxon>fabids</taxon>
        <taxon>Malpighiales</taxon>
        <taxon>Passifloraceae</taxon>
        <taxon>Turnera</taxon>
    </lineage>
</organism>
<evidence type="ECO:0000256" key="3">
    <source>
        <dbReference type="ARBA" id="ARBA00022723"/>
    </source>
</evidence>
<dbReference type="Gene3D" id="2.60.60.20">
    <property type="entry name" value="PLAT/LH2 domain"/>
    <property type="match status" value="1"/>
</dbReference>
<evidence type="ECO:0000256" key="6">
    <source>
        <dbReference type="ARBA" id="ARBA00022964"/>
    </source>
</evidence>
<dbReference type="OrthoDB" id="407298at2759"/>
<accession>A0A9Q0FFE1</accession>
<dbReference type="PROSITE" id="PS00081">
    <property type="entry name" value="LIPOXYGENASE_2"/>
    <property type="match status" value="1"/>
</dbReference>
<evidence type="ECO:0000259" key="13">
    <source>
        <dbReference type="PROSITE" id="PS50095"/>
    </source>
</evidence>
<protein>
    <recommendedName>
        <fullName evidence="17">Lipoxygenase</fullName>
    </recommendedName>
</protein>
<keyword evidence="7" id="KW-0560">Oxidoreductase</keyword>
<evidence type="ECO:0000313" key="16">
    <source>
        <dbReference type="Proteomes" id="UP001141552"/>
    </source>
</evidence>
<dbReference type="InterPro" id="IPR036392">
    <property type="entry name" value="PLAT/LH2_dom_sf"/>
</dbReference>
<dbReference type="InterPro" id="IPR020834">
    <property type="entry name" value="LipOase_CS"/>
</dbReference>
<feature type="non-terminal residue" evidence="15">
    <location>
        <position position="1"/>
    </location>
</feature>
<keyword evidence="8" id="KW-0443">Lipid metabolism</keyword>
<dbReference type="Proteomes" id="UP001141552">
    <property type="component" value="Unassembled WGS sequence"/>
</dbReference>
<evidence type="ECO:0008006" key="17">
    <source>
        <dbReference type="Google" id="ProtNLM"/>
    </source>
</evidence>
<evidence type="ECO:0000256" key="12">
    <source>
        <dbReference type="SAM" id="MobiDB-lite"/>
    </source>
</evidence>
<name>A0A9Q0FFE1_9ROSI</name>
<keyword evidence="2" id="KW-0444">Lipid biosynthesis</keyword>
<keyword evidence="11" id="KW-0175">Coiled coil</keyword>
<evidence type="ECO:0000313" key="15">
    <source>
        <dbReference type="EMBL" id="KAJ4830453.1"/>
    </source>
</evidence>
<dbReference type="InterPro" id="IPR013819">
    <property type="entry name" value="LipOase_C"/>
</dbReference>
<evidence type="ECO:0000256" key="9">
    <source>
        <dbReference type="ARBA" id="ARBA00023160"/>
    </source>
</evidence>
<dbReference type="SMART" id="SM00308">
    <property type="entry name" value="LH2"/>
    <property type="match status" value="1"/>
</dbReference>
<dbReference type="Gene3D" id="1.20.245.10">
    <property type="entry name" value="Lipoxygenase-1, Domain 5"/>
    <property type="match status" value="1"/>
</dbReference>
<dbReference type="InterPro" id="IPR001024">
    <property type="entry name" value="PLAT/LH2_dom"/>
</dbReference>
<keyword evidence="3" id="KW-0479">Metal-binding</keyword>
<dbReference type="GO" id="GO:0046872">
    <property type="term" value="F:metal ion binding"/>
    <property type="evidence" value="ECO:0007669"/>
    <property type="project" value="UniProtKB-KW"/>
</dbReference>
<comment type="caution">
    <text evidence="10">Lacks conserved residue(s) required for the propagation of feature annotation.</text>
</comment>
<evidence type="ECO:0000256" key="10">
    <source>
        <dbReference type="PROSITE-ProRule" id="PRU00152"/>
    </source>
</evidence>
<evidence type="ECO:0000256" key="5">
    <source>
        <dbReference type="ARBA" id="ARBA00022832"/>
    </source>
</evidence>
<dbReference type="Gene3D" id="3.10.450.60">
    <property type="match status" value="1"/>
</dbReference>
<dbReference type="GO" id="GO:0016702">
    <property type="term" value="F:oxidoreductase activity, acting on single donors with incorporation of molecular oxygen, incorporation of two atoms of oxygen"/>
    <property type="evidence" value="ECO:0007669"/>
    <property type="project" value="InterPro"/>
</dbReference>
<dbReference type="InterPro" id="IPR000907">
    <property type="entry name" value="LipOase"/>
</dbReference>
<dbReference type="PROSITE" id="PS51393">
    <property type="entry name" value="LIPOXYGENASE_3"/>
    <property type="match status" value="1"/>
</dbReference>
<evidence type="ECO:0000256" key="8">
    <source>
        <dbReference type="ARBA" id="ARBA00023098"/>
    </source>
</evidence>
<dbReference type="Pfam" id="PF00305">
    <property type="entry name" value="Lipoxygenase"/>
    <property type="match status" value="2"/>
</dbReference>
<evidence type="ECO:0000256" key="2">
    <source>
        <dbReference type="ARBA" id="ARBA00022516"/>
    </source>
</evidence>
<evidence type="ECO:0000256" key="4">
    <source>
        <dbReference type="ARBA" id="ARBA00022767"/>
    </source>
</evidence>
<dbReference type="SUPFAM" id="SSF49723">
    <property type="entry name" value="Lipase/lipooxygenase domain (PLAT/LH2 domain)"/>
    <property type="match status" value="1"/>
</dbReference>
<dbReference type="GO" id="GO:0031408">
    <property type="term" value="P:oxylipin biosynthetic process"/>
    <property type="evidence" value="ECO:0007669"/>
    <property type="project" value="UniProtKB-KW"/>
</dbReference>
<dbReference type="PROSITE" id="PS50095">
    <property type="entry name" value="PLAT"/>
    <property type="match status" value="1"/>
</dbReference>
<gene>
    <name evidence="15" type="ORF">Tsubulata_036362</name>
</gene>
<keyword evidence="6" id="KW-0223">Dioxygenase</keyword>
<feature type="non-terminal residue" evidence="15">
    <location>
        <position position="801"/>
    </location>
</feature>
<evidence type="ECO:0000256" key="11">
    <source>
        <dbReference type="SAM" id="Coils"/>
    </source>
</evidence>
<reference evidence="15" key="2">
    <citation type="journal article" date="2023" name="Plants (Basel)">
        <title>Annotation of the Turnera subulata (Passifloraceae) Draft Genome Reveals the S-Locus Evolved after the Divergence of Turneroideae from Passifloroideae in a Stepwise Manner.</title>
        <authorList>
            <person name="Henning P.M."/>
            <person name="Roalson E.H."/>
            <person name="Mir W."/>
            <person name="McCubbin A.G."/>
            <person name="Shore J.S."/>
        </authorList>
    </citation>
    <scope>NUCLEOTIDE SEQUENCE</scope>
    <source>
        <strain evidence="15">F60SS</strain>
    </source>
</reference>
<keyword evidence="5" id="KW-0276">Fatty acid metabolism</keyword>
<feature type="domain" description="Lipoxygenase" evidence="14">
    <location>
        <begin position="94"/>
        <end position="801"/>
    </location>
</feature>
<keyword evidence="16" id="KW-1185">Reference proteome</keyword>
<dbReference type="AlphaFoldDB" id="A0A9Q0FFE1"/>